<proteinExistence type="predicted"/>
<dbReference type="EMBL" id="JN797796">
    <property type="protein sequence ID" value="AEW47265.1"/>
    <property type="molecule type" value="Genomic_DNA"/>
</dbReference>
<name>J9PRR5_9CAUD</name>
<reference evidence="2 3" key="1">
    <citation type="submission" date="2011-09" db="EMBL/GenBank/DDBJ databases">
        <title>Complete Genome Sequence of Bacillus cereus Bacteriophage B5S.</title>
        <authorList>
            <person name="Lee J.-H."/>
            <person name="Shin H."/>
            <person name="Son B."/>
            <person name="Ryu S."/>
        </authorList>
    </citation>
    <scope>NUCLEOTIDE SEQUENCE [LARGE SCALE GENOMIC DNA]</scope>
</reference>
<evidence type="ECO:0000313" key="2">
    <source>
        <dbReference type="EMBL" id="AEW47265.1"/>
    </source>
</evidence>
<protein>
    <submittedName>
        <fullName evidence="2">Uncharacterized protein</fullName>
    </submittedName>
</protein>
<organism evidence="2 3">
    <name type="scientific">Bacillus phage B5S</name>
    <dbReference type="NCBI Taxonomy" id="1126949"/>
    <lineage>
        <taxon>Viruses</taxon>
        <taxon>Duplodnaviria</taxon>
        <taxon>Heunggongvirae</taxon>
        <taxon>Uroviricota</taxon>
        <taxon>Caudoviricetes</taxon>
        <taxon>Herelleviridae</taxon>
        <taxon>Bastillevirinae</taxon>
        <taxon>Bequatrovirus</taxon>
        <taxon>Bequatrovirus B4</taxon>
    </lineage>
</organism>
<dbReference type="Proteomes" id="UP000006291">
    <property type="component" value="Segment"/>
</dbReference>
<accession>J9PRR5</accession>
<gene>
    <name evidence="2" type="ORF">B5S_0031</name>
</gene>
<keyword evidence="1" id="KW-0175">Coiled coil</keyword>
<evidence type="ECO:0000313" key="3">
    <source>
        <dbReference type="Proteomes" id="UP000006291"/>
    </source>
</evidence>
<evidence type="ECO:0000256" key="1">
    <source>
        <dbReference type="SAM" id="Coils"/>
    </source>
</evidence>
<feature type="coiled-coil region" evidence="1">
    <location>
        <begin position="37"/>
        <end position="95"/>
    </location>
</feature>
<sequence>MRTDALVMTIINENHKALKKELGEVISQSESDIWEKNKNLRAQVNQLQQRIRFMEEEKERESQEEKITHEYEHSMEELINNLSKTNKELDDLKYYYHHMVLEFIEEVKKTTGDDAIAESYVKNLWYKHAMKRKGQA</sequence>